<evidence type="ECO:0000313" key="7">
    <source>
        <dbReference type="EMBL" id="KAK6726755.1"/>
    </source>
</evidence>
<feature type="coiled-coil region" evidence="2">
    <location>
        <begin position="44"/>
        <end position="85"/>
    </location>
</feature>
<dbReference type="Gene3D" id="3.30.420.10">
    <property type="entry name" value="Ribonuclease H-like superfamily/Ribonuclease H"/>
    <property type="match status" value="1"/>
</dbReference>
<evidence type="ECO:0000256" key="2">
    <source>
        <dbReference type="SAM" id="Coils"/>
    </source>
</evidence>
<dbReference type="Gene3D" id="2.60.40.3770">
    <property type="match status" value="1"/>
</dbReference>
<feature type="region of interest" description="Disordered" evidence="3">
    <location>
        <begin position="170"/>
        <end position="189"/>
    </location>
</feature>
<protein>
    <recommendedName>
        <fullName evidence="9">Integrase core domain protein</fullName>
    </recommendedName>
</protein>
<dbReference type="PANTHER" id="PTHR47331">
    <property type="entry name" value="PHD-TYPE DOMAIN-CONTAINING PROTEIN"/>
    <property type="match status" value="1"/>
</dbReference>
<dbReference type="Pfam" id="PF05380">
    <property type="entry name" value="Peptidase_A17"/>
    <property type="match status" value="1"/>
</dbReference>
<keyword evidence="2" id="KW-0175">Coiled coil</keyword>
<evidence type="ECO:0000259" key="6">
    <source>
        <dbReference type="PROSITE" id="PS50994"/>
    </source>
</evidence>
<evidence type="ECO:0000256" key="4">
    <source>
        <dbReference type="SAM" id="Phobius"/>
    </source>
</evidence>
<dbReference type="Gene3D" id="3.10.10.10">
    <property type="entry name" value="HIV Type 1 Reverse Transcriptase, subunit A, domain 1"/>
    <property type="match status" value="1"/>
</dbReference>
<dbReference type="InterPro" id="IPR043502">
    <property type="entry name" value="DNA/RNA_pol_sf"/>
</dbReference>
<evidence type="ECO:0000313" key="8">
    <source>
        <dbReference type="Proteomes" id="UP001303046"/>
    </source>
</evidence>
<evidence type="ECO:0000256" key="1">
    <source>
        <dbReference type="ARBA" id="ARBA00022801"/>
    </source>
</evidence>
<dbReference type="InterPro" id="IPR008042">
    <property type="entry name" value="Retrotrans_Pao"/>
</dbReference>
<proteinExistence type="predicted"/>
<comment type="caution">
    <text evidence="7">The sequence shown here is derived from an EMBL/GenBank/DDBJ whole genome shotgun (WGS) entry which is preliminary data.</text>
</comment>
<dbReference type="Pfam" id="PF17921">
    <property type="entry name" value="Integrase_H2C2"/>
    <property type="match status" value="1"/>
</dbReference>
<dbReference type="SUPFAM" id="SSF50630">
    <property type="entry name" value="Acid proteases"/>
    <property type="match status" value="1"/>
</dbReference>
<keyword evidence="4" id="KW-0472">Membrane</keyword>
<feature type="compositionally biased region" description="Basic and acidic residues" evidence="3">
    <location>
        <begin position="1861"/>
        <end position="1874"/>
    </location>
</feature>
<feature type="region of interest" description="Disordered" evidence="3">
    <location>
        <begin position="140"/>
        <end position="164"/>
    </location>
</feature>
<dbReference type="InterPro" id="IPR040676">
    <property type="entry name" value="DUF5641"/>
</dbReference>
<dbReference type="SUPFAM" id="SSF53098">
    <property type="entry name" value="Ribonuclease H-like"/>
    <property type="match status" value="1"/>
</dbReference>
<dbReference type="InterPro" id="IPR001584">
    <property type="entry name" value="Integrase_cat-core"/>
</dbReference>
<feature type="region of interest" description="Disordered" evidence="3">
    <location>
        <begin position="1854"/>
        <end position="1874"/>
    </location>
</feature>
<dbReference type="PROSITE" id="PS50994">
    <property type="entry name" value="INTEGRASE"/>
    <property type="match status" value="1"/>
</dbReference>
<dbReference type="PANTHER" id="PTHR47331:SF4">
    <property type="entry name" value="PEPTIDASE S1 DOMAIN-CONTAINING PROTEIN"/>
    <property type="match status" value="1"/>
</dbReference>
<dbReference type="Pfam" id="PF03564">
    <property type="entry name" value="DUF1759"/>
    <property type="match status" value="1"/>
</dbReference>
<dbReference type="InterPro" id="IPR009878">
    <property type="entry name" value="Phlebovirus_G2_fusion"/>
</dbReference>
<feature type="transmembrane region" description="Helical" evidence="4">
    <location>
        <begin position="2546"/>
        <end position="2571"/>
    </location>
</feature>
<feature type="domain" description="Peptidase A2" evidence="5">
    <location>
        <begin position="555"/>
        <end position="639"/>
    </location>
</feature>
<dbReference type="Pfam" id="PF07245">
    <property type="entry name" value="Phlebovirus_G2"/>
    <property type="match status" value="1"/>
</dbReference>
<accession>A0ABR1BMZ5</accession>
<gene>
    <name evidence="7" type="primary">Necator_chrI.g957</name>
    <name evidence="7" type="ORF">RB195_004833</name>
</gene>
<keyword evidence="1" id="KW-0378">Hydrolase</keyword>
<dbReference type="PROSITE" id="PS50175">
    <property type="entry name" value="ASP_PROT_RETROV"/>
    <property type="match status" value="1"/>
</dbReference>
<keyword evidence="4" id="KW-0812">Transmembrane</keyword>
<dbReference type="Gene3D" id="2.40.70.10">
    <property type="entry name" value="Acid Proteases"/>
    <property type="match status" value="1"/>
</dbReference>
<dbReference type="InterPro" id="IPR012337">
    <property type="entry name" value="RNaseH-like_sf"/>
</dbReference>
<feature type="transmembrane region" description="Helical" evidence="4">
    <location>
        <begin position="2072"/>
        <end position="2092"/>
    </location>
</feature>
<feature type="transmembrane region" description="Helical" evidence="4">
    <location>
        <begin position="2016"/>
        <end position="2040"/>
    </location>
</feature>
<sequence>MALHFHRTPIVLSATTLKTLVSRYREYTKQVEYSAIDEETYQKCRSATALLQSSIRQIKEARENLQELYNEVRDEYKNCKNKSERKDLMIEIEQIEEESQLQSAIAEANDLTFMLTARLDETKNMRENMEIKLGYMSLKPQRDNNVNNEENEEGDGEIDNTNENCVRDTTMPSCSQDTSNSASTCNSGTAKRTLRSIKPPQATLPKFYGNSDDFPEYWAIFEALVHNSEELDIMEKILLLKESLKGRAQTAIKGIKLIPENYNWLIKTLQENYSNHQCNRSQIVKKLVSMSVANNSADICSATFDQIRMLTNQMISAGYHVGKTCDPMWCETILSKFPEDIIKSVLVASQSQDRQTVDDLMNLLKTEITAKAYVESRLGHKHINKAIPSKTNHDNLRTNRNCLFCHKDNHVSMQCRTVTDQSIRRKMLKEQNRCWKCCSPNHSSFDCQRSDCLKCGQKHHMSLCFKTEQLSQNNSSKPKFVRVGQNQQRQHSWQNREENNRNIPQRFKPINTQVSVEPPQIKENSIQHSQTSKQLILMTAEGNIWNARKQTYEKVLFFFDSGAQKTVIEENLAQQLGLPKNTTEICTMSGIGGHIECFESHKVPVKLGTAFGEEICMTIQTKPVITNGFPSVKLNTEDIEFLKTNTICLANSKLRGEHQNPHILVGLDYYHDLVTDPANGIRTPSGFHIAKTVFGPTIYGRGISKVSETANTVCHSLTGISENTEQELLQKMFELDGLGIMPEETQGDEKVQRYFEEYSKLISFENNIITAPFPLKENVIQLENNYSVAIRRLESLQNILLCNPEQKQWYCDLVNKYVSEGIVETFDTADRYAAGIYYMPHTGVWKPQKKVPLRIVFDASSKRRGHLSLNDVIRKGESFVNRIHDILTSSRFTKIVLMCDIESAFTQIRLVDAHKDLCRFLWLRNVNHPPTKDNVVEYRFRRLPFGVTACPSILNMAILSYLESQNSELSTEIAENLYVDNILLQAESVPEAVRKYKESKYLFSKIGMNLREYISNSEEVNSRIPYSDKLQSGSMKILGVDYNTITDNFTVRTKFVHNKKLTKRDVVSQINSIYDPIGLTGPLMVKLKSMMREIFDSKVDWKTPLDQKICDEWYKLCKEVDLATLSIPRYVLSPRVGDQKRLWLFADASRIAIAACSYLQCVPSGTISGLICGRTRLTPKKLHQTIPKLELLGILIAARLGCSILSAVQAKIEEVNIVSDSEIALYWIKSSKKVPVFVANQRAKILSIKQQLDNRGATVKFFHVSTENNPADAGTRGLTAQEIIENDWIKGPRWLENHCSEWPIKSINTLSDVHENDEIETMVTTTLKVTTSENKQQEQLIDLKRFSKIDNVLRVLAKTAKTMKNWVAKTNQNRSSPIKVSEVDKFDNVFEITASDMVNAERLLISHEHRSINLDALKKRFHDKLIIRDEDGIIRHHSRLQNASIPYDTKSPIYIPEDSELSRLIVQDIHIKNGHSGKEHTLSIARQRFWISRPSYVFKKFLKGCVICKKHQGLPLGAPIMPPLPKDRVIKSRPFQNVGCDFMGPFTSKTLEKMYVCLYTCLTTRALHLEVVENLSAGAFLNCFVRFVSRRGVPEIVRSDCGTNFKLGEVIITKMFCDLNENGRSLMSYCASQRINWIFNPPGSPWMGGAWERLVGLTKKAFNKSIGRKRLSFADMCTVITRIEAILNTRPLTKLNSSDIAEIPLRPIDFLKGNFNYSLPNDKVANVSGDPDYDPNLIQTEKQALEAFQTSEMIANKFWEKWNVEYLTSLRETQKINLKQPRHLPRSLPEIGEIVLIEEELIPRGCWSYGRITEIIYSADGSVRSAKVLLPNRKIIHRPLNKIFPLEIRSAPEDTTINTQKDQHQPNQERRKLPARASKTEAYEIIRDYELGLEGAQYTIPRTPLALTIIAMLSMISPTLAECVPKIACVKGKINISPPKGSFQLCFDEHCRTFNEVTKNLTYTVPISPHNDQVKVALIMIGNHSMETLETTCNRPDFCDHHYFLSKALLGNPHCWPAGAIATLAVVIYIFAVILAILVWSMYKLRHANKAVPMEQLPMITTRHNRSNSPNAFVPAPLPCLTAICLILTTVLTSANACQRGYMRHSANLICNEQSKCFYQYNEELLFNRLTSKICIQINHSNKTLGFIRVTKKPIKLTCSKVLEFFTRETEVRVYHVERCAQAGSCVDNKCHTMPSNETVHELRKYKRYPGYSGCISICGGIPCGCLLPLPACQFYRVVNRPTSRSIYEVIRCADWTASIELEIEVILMGKNTKKSLSMRPYMTEIVERVNITVISLQKPTITAINQRYAISENAAFILPDRFVVPVECSDEVQAQTQFSTCTNRIRCHCENAHRCQCPEESLSHLRNSSALPIETPSYNLTKEDDSVMTITEEGEFVLTLDSKILVNASEIVTKKKCEIQTIDLTGCYNCEHGARLVTRCRSQLDIRVTVVCKTFEFVIHCGPMNVNKTTLLAFDHAIVRETCTTDCSENVDIKGVLSYHIGLNTAVFEASDHYVLIRSQWFSDWSIPDVTPMITALAKHWKITVAALASTVILTALTYVAGPVVLLYLAKCAVYPFKMLLAAGRFLCCAAKEPINRQPIPRSATINQNWIELAYRSNSCHCSQSSGPLESPACGLPAEEITRADLDRAEIDQKDQKCRK</sequence>
<dbReference type="Gene3D" id="3.30.70.270">
    <property type="match status" value="1"/>
</dbReference>
<keyword evidence="4" id="KW-1133">Transmembrane helix</keyword>
<evidence type="ECO:0000259" key="5">
    <source>
        <dbReference type="PROSITE" id="PS50175"/>
    </source>
</evidence>
<dbReference type="InterPro" id="IPR036397">
    <property type="entry name" value="RNaseH_sf"/>
</dbReference>
<dbReference type="InterPro" id="IPR001995">
    <property type="entry name" value="Peptidase_A2_cat"/>
</dbReference>
<dbReference type="InterPro" id="IPR021109">
    <property type="entry name" value="Peptidase_aspartic_dom_sf"/>
</dbReference>
<reference evidence="7 8" key="1">
    <citation type="submission" date="2023-08" db="EMBL/GenBank/DDBJ databases">
        <title>A Necator americanus chromosomal reference genome.</title>
        <authorList>
            <person name="Ilik V."/>
            <person name="Petrzelkova K.J."/>
            <person name="Pardy F."/>
            <person name="Fuh T."/>
            <person name="Niatou-Singa F.S."/>
            <person name="Gouil Q."/>
            <person name="Baker L."/>
            <person name="Ritchie M.E."/>
            <person name="Jex A.R."/>
            <person name="Gazzola D."/>
            <person name="Li H."/>
            <person name="Toshio Fujiwara R."/>
            <person name="Zhan B."/>
            <person name="Aroian R.V."/>
            <person name="Pafco B."/>
            <person name="Schwarz E.M."/>
        </authorList>
    </citation>
    <scope>NUCLEOTIDE SEQUENCE [LARGE SCALE GENOMIC DNA]</scope>
    <source>
        <strain evidence="7 8">Aroian</strain>
        <tissue evidence="7">Whole animal</tissue>
    </source>
</reference>
<evidence type="ECO:0008006" key="9">
    <source>
        <dbReference type="Google" id="ProtNLM"/>
    </source>
</evidence>
<dbReference type="InterPro" id="IPR041588">
    <property type="entry name" value="Integrase_H2C2"/>
</dbReference>
<evidence type="ECO:0000256" key="3">
    <source>
        <dbReference type="SAM" id="MobiDB-lite"/>
    </source>
</evidence>
<dbReference type="InterPro" id="IPR005312">
    <property type="entry name" value="DUF1759"/>
</dbReference>
<organism evidence="7 8">
    <name type="scientific">Necator americanus</name>
    <name type="common">Human hookworm</name>
    <dbReference type="NCBI Taxonomy" id="51031"/>
    <lineage>
        <taxon>Eukaryota</taxon>
        <taxon>Metazoa</taxon>
        <taxon>Ecdysozoa</taxon>
        <taxon>Nematoda</taxon>
        <taxon>Chromadorea</taxon>
        <taxon>Rhabditida</taxon>
        <taxon>Rhabditina</taxon>
        <taxon>Rhabditomorpha</taxon>
        <taxon>Strongyloidea</taxon>
        <taxon>Ancylostomatidae</taxon>
        <taxon>Bunostominae</taxon>
        <taxon>Necator</taxon>
    </lineage>
</organism>
<dbReference type="Pfam" id="PF18701">
    <property type="entry name" value="DUF5641"/>
    <property type="match status" value="1"/>
</dbReference>
<dbReference type="SUPFAM" id="SSF56672">
    <property type="entry name" value="DNA/RNA polymerases"/>
    <property type="match status" value="1"/>
</dbReference>
<dbReference type="Proteomes" id="UP001303046">
    <property type="component" value="Unassembled WGS sequence"/>
</dbReference>
<dbReference type="EMBL" id="JAVFWL010000001">
    <property type="protein sequence ID" value="KAK6726755.1"/>
    <property type="molecule type" value="Genomic_DNA"/>
</dbReference>
<feature type="compositionally biased region" description="Acidic residues" evidence="3">
    <location>
        <begin position="149"/>
        <end position="160"/>
    </location>
</feature>
<feature type="domain" description="Integrase catalytic" evidence="6">
    <location>
        <begin position="1530"/>
        <end position="1712"/>
    </location>
</feature>
<dbReference type="InterPro" id="IPR043128">
    <property type="entry name" value="Rev_trsase/Diguanyl_cyclase"/>
</dbReference>
<keyword evidence="8" id="KW-1185">Reference proteome</keyword>
<name>A0ABR1BMZ5_NECAM</name>